<dbReference type="EMBL" id="DWXO01000085">
    <property type="protein sequence ID" value="HJB81130.1"/>
    <property type="molecule type" value="Genomic_DNA"/>
</dbReference>
<dbReference type="AlphaFoldDB" id="A0A9D2MNS5"/>
<gene>
    <name evidence="1" type="ORF">H9712_09090</name>
</gene>
<comment type="caution">
    <text evidence="1">The sequence shown here is derived from an EMBL/GenBank/DDBJ whole genome shotgun (WGS) entry which is preliminary data.</text>
</comment>
<name>A0A9D2MNS5_9FIRM</name>
<accession>A0A9D2MNS5</accession>
<evidence type="ECO:0000313" key="2">
    <source>
        <dbReference type="Proteomes" id="UP000823921"/>
    </source>
</evidence>
<organism evidence="1 2">
    <name type="scientific">Candidatus Flavonifractor intestinigallinarum</name>
    <dbReference type="NCBI Taxonomy" id="2838586"/>
    <lineage>
        <taxon>Bacteria</taxon>
        <taxon>Bacillati</taxon>
        <taxon>Bacillota</taxon>
        <taxon>Clostridia</taxon>
        <taxon>Eubacteriales</taxon>
        <taxon>Oscillospiraceae</taxon>
        <taxon>Flavonifractor</taxon>
    </lineage>
</organism>
<reference evidence="1" key="2">
    <citation type="submission" date="2021-04" db="EMBL/GenBank/DDBJ databases">
        <authorList>
            <person name="Gilroy R."/>
        </authorList>
    </citation>
    <scope>NUCLEOTIDE SEQUENCE</scope>
    <source>
        <strain evidence="1">CHK192-8294</strain>
    </source>
</reference>
<protein>
    <submittedName>
        <fullName evidence="1">Uncharacterized protein</fullName>
    </submittedName>
</protein>
<sequence length="57" mass="6686">MADVILLVLLAGVLYFLLCLLIAFVRALLPGKQCRRSRFKDTFWTFFLEILNPLNWL</sequence>
<reference evidence="1" key="1">
    <citation type="journal article" date="2021" name="PeerJ">
        <title>Extensive microbial diversity within the chicken gut microbiome revealed by metagenomics and culture.</title>
        <authorList>
            <person name="Gilroy R."/>
            <person name="Ravi A."/>
            <person name="Getino M."/>
            <person name="Pursley I."/>
            <person name="Horton D.L."/>
            <person name="Alikhan N.F."/>
            <person name="Baker D."/>
            <person name="Gharbi K."/>
            <person name="Hall N."/>
            <person name="Watson M."/>
            <person name="Adriaenssens E.M."/>
            <person name="Foster-Nyarko E."/>
            <person name="Jarju S."/>
            <person name="Secka A."/>
            <person name="Antonio M."/>
            <person name="Oren A."/>
            <person name="Chaudhuri R.R."/>
            <person name="La Ragione R."/>
            <person name="Hildebrand F."/>
            <person name="Pallen M.J."/>
        </authorList>
    </citation>
    <scope>NUCLEOTIDE SEQUENCE</scope>
    <source>
        <strain evidence="1">CHK192-8294</strain>
    </source>
</reference>
<proteinExistence type="predicted"/>
<evidence type="ECO:0000313" key="1">
    <source>
        <dbReference type="EMBL" id="HJB81130.1"/>
    </source>
</evidence>
<dbReference type="Proteomes" id="UP000823921">
    <property type="component" value="Unassembled WGS sequence"/>
</dbReference>